<dbReference type="Gramene" id="evm.model.09.1524">
    <property type="protein sequence ID" value="cds.evm.model.09.1524"/>
    <property type="gene ID" value="evm.TU.09.1524"/>
</dbReference>
<dbReference type="AlphaFoldDB" id="A0A803QEQ4"/>
<dbReference type="PANTHER" id="PTHR46890">
    <property type="entry name" value="NON-LTR RETROLELEMENT REVERSE TRANSCRIPTASE-LIKE PROTEIN-RELATED"/>
    <property type="match status" value="1"/>
</dbReference>
<dbReference type="EMBL" id="UZAU01000772">
    <property type="status" value="NOT_ANNOTATED_CDS"/>
    <property type="molecule type" value="Genomic_DNA"/>
</dbReference>
<dbReference type="Pfam" id="PF00078">
    <property type="entry name" value="RVT_1"/>
    <property type="match status" value="1"/>
</dbReference>
<dbReference type="CDD" id="cd01650">
    <property type="entry name" value="RT_nLTR_like"/>
    <property type="match status" value="1"/>
</dbReference>
<dbReference type="InterPro" id="IPR026960">
    <property type="entry name" value="RVT-Znf"/>
</dbReference>
<dbReference type="Proteomes" id="UP000596661">
    <property type="component" value="Chromosome 9"/>
</dbReference>
<dbReference type="InterPro" id="IPR052343">
    <property type="entry name" value="Retrotransposon-Effector_Assoc"/>
</dbReference>
<dbReference type="InterPro" id="IPR043502">
    <property type="entry name" value="DNA/RNA_pol_sf"/>
</dbReference>
<dbReference type="EnsemblPlants" id="evm.model.09.1524">
    <property type="protein sequence ID" value="cds.evm.model.09.1524"/>
    <property type="gene ID" value="evm.TU.09.1524"/>
</dbReference>
<evidence type="ECO:0000313" key="2">
    <source>
        <dbReference type="EnsemblPlants" id="cds.evm.model.09.1524"/>
    </source>
</evidence>
<dbReference type="Pfam" id="PF13966">
    <property type="entry name" value="zf-RVT"/>
    <property type="match status" value="1"/>
</dbReference>
<keyword evidence="3" id="KW-1185">Reference proteome</keyword>
<organism evidence="2 3">
    <name type="scientific">Cannabis sativa</name>
    <name type="common">Hemp</name>
    <name type="synonym">Marijuana</name>
    <dbReference type="NCBI Taxonomy" id="3483"/>
    <lineage>
        <taxon>Eukaryota</taxon>
        <taxon>Viridiplantae</taxon>
        <taxon>Streptophyta</taxon>
        <taxon>Embryophyta</taxon>
        <taxon>Tracheophyta</taxon>
        <taxon>Spermatophyta</taxon>
        <taxon>Magnoliopsida</taxon>
        <taxon>eudicotyledons</taxon>
        <taxon>Gunneridae</taxon>
        <taxon>Pentapetalae</taxon>
        <taxon>rosids</taxon>
        <taxon>fabids</taxon>
        <taxon>Rosales</taxon>
        <taxon>Cannabaceae</taxon>
        <taxon>Cannabis</taxon>
    </lineage>
</organism>
<protein>
    <recommendedName>
        <fullName evidence="1">Reverse transcriptase domain-containing protein</fullName>
    </recommendedName>
</protein>
<dbReference type="SUPFAM" id="SSF56672">
    <property type="entry name" value="DNA/RNA polymerases"/>
    <property type="match status" value="1"/>
</dbReference>
<dbReference type="PROSITE" id="PS50878">
    <property type="entry name" value="RT_POL"/>
    <property type="match status" value="1"/>
</dbReference>
<dbReference type="InterPro" id="IPR000477">
    <property type="entry name" value="RT_dom"/>
</dbReference>
<proteinExistence type="predicted"/>
<evidence type="ECO:0000259" key="1">
    <source>
        <dbReference type="PROSITE" id="PS50878"/>
    </source>
</evidence>
<accession>A0A803QEQ4</accession>
<dbReference type="PANTHER" id="PTHR46890:SF48">
    <property type="entry name" value="RNA-DIRECTED DNA POLYMERASE"/>
    <property type="match status" value="1"/>
</dbReference>
<reference evidence="2" key="1">
    <citation type="submission" date="2018-11" db="EMBL/GenBank/DDBJ databases">
        <authorList>
            <person name="Grassa J C."/>
        </authorList>
    </citation>
    <scope>NUCLEOTIDE SEQUENCE [LARGE SCALE GENOMIC DNA]</scope>
</reference>
<reference evidence="2" key="2">
    <citation type="submission" date="2021-03" db="UniProtKB">
        <authorList>
            <consortium name="EnsemblPlants"/>
        </authorList>
    </citation>
    <scope>IDENTIFICATION</scope>
</reference>
<sequence>MLPDKSPDLDGMTLAFYQKCWSIIKNDAIKVVQQFFQTGVFAEDWSVSNIVLIPKKKSPEHMTDLRLIALSNVLHKIITKVITNRMKPIMDLIVSELQSAFIPGRLITDNIMVFFEVLHYLKRKRQGKVGFMAMKLDMSKAYDCIKLIFLESMLCRLGFDQWWIHLLLQCVTSTRYMVTHNGRAMGSIIPTRGIRQGDPLSPYPFIICAKGLPALLKKYEHRGWLHGYKVVNGAPRVSHLLFADDSYLYSKATEDETLCVQELLGKFEEVSGQKVNHAKSSIFYSSNTTTVVQDRVSTLLELHSKHVNVSSLCPVCQSKDETILHRLVSCPEAVLCWNRVRIGTRSTRGKARKDLMWKEKVMRAGDIVVSAKRYLDQWRHAQNSNLEVSWPGIRGEATSKAGDGAKHWILLQINSIKINVDASMFERENGFGFGMVARDSNGFLIEVEVNG</sequence>
<name>A0A803QEQ4_CANSA</name>
<evidence type="ECO:0000313" key="3">
    <source>
        <dbReference type="Proteomes" id="UP000596661"/>
    </source>
</evidence>
<feature type="domain" description="Reverse transcriptase" evidence="1">
    <location>
        <begin position="34"/>
        <end position="342"/>
    </location>
</feature>